<accession>A0AAD7P1I7</accession>
<reference evidence="1" key="1">
    <citation type="submission" date="2023-03" db="EMBL/GenBank/DDBJ databases">
        <title>Massive genome expansion in bonnet fungi (Mycena s.s.) driven by repeated elements and novel gene families across ecological guilds.</title>
        <authorList>
            <consortium name="Lawrence Berkeley National Laboratory"/>
            <person name="Harder C.B."/>
            <person name="Miyauchi S."/>
            <person name="Viragh M."/>
            <person name="Kuo A."/>
            <person name="Thoen E."/>
            <person name="Andreopoulos B."/>
            <person name="Lu D."/>
            <person name="Skrede I."/>
            <person name="Drula E."/>
            <person name="Henrissat B."/>
            <person name="Morin E."/>
            <person name="Kohler A."/>
            <person name="Barry K."/>
            <person name="LaButti K."/>
            <person name="Morin E."/>
            <person name="Salamov A."/>
            <person name="Lipzen A."/>
            <person name="Mereny Z."/>
            <person name="Hegedus B."/>
            <person name="Baldrian P."/>
            <person name="Stursova M."/>
            <person name="Weitz H."/>
            <person name="Taylor A."/>
            <person name="Grigoriev I.V."/>
            <person name="Nagy L.G."/>
            <person name="Martin F."/>
            <person name="Kauserud H."/>
        </authorList>
    </citation>
    <scope>NUCLEOTIDE SEQUENCE</scope>
    <source>
        <strain evidence="1">CBHHK188m</strain>
    </source>
</reference>
<sequence>MSPKLSDHDRLARDVKCLGLPAASGGTEDKSASKLSVGDMATLGWRIFTQPSSALWGRDPPQATTVLKPFAKSSPVRIITQIAANREAFMFQGTGRVAMQVSTHYKLHNGSLHLANEVDEEQSDTQLLKVCLHYVSAAAEKLAAQREPSVNRDLEWVASRVQNKPDLTARLVTITPDLVFPAYSIDPQVVEMKKLKEASVISLLRLTGVKSTEGPNISELTVERVVGSALSGIFYNAKKVYVTSGQKLSVPLILRPTKPFAYPDIAAIRAAGQDGRIEPVVIIGEGKVRRRGLSDDTESQVDGTRTKHTMPTAVAQMAAAVHPTLILLVLAHYERAGLSCSLPNIANETNKFPTFDDKSMVYGIYYNEHQVLIYAHFPQVEQVRIGEFAIRFVQLEVVSFPLLGTTFLDRWRMVIALFHVQKHVDVISDALTSVIGSYKIVDSDK</sequence>
<evidence type="ECO:0000313" key="2">
    <source>
        <dbReference type="Proteomes" id="UP001215280"/>
    </source>
</evidence>
<dbReference type="AlphaFoldDB" id="A0AAD7P1I7"/>
<gene>
    <name evidence="1" type="ORF">DFH07DRAFT_210096</name>
</gene>
<proteinExistence type="predicted"/>
<dbReference type="EMBL" id="JARJLG010000002">
    <property type="protein sequence ID" value="KAJ7783937.1"/>
    <property type="molecule type" value="Genomic_DNA"/>
</dbReference>
<dbReference type="Proteomes" id="UP001215280">
    <property type="component" value="Unassembled WGS sequence"/>
</dbReference>
<name>A0AAD7P1I7_9AGAR</name>
<keyword evidence="2" id="KW-1185">Reference proteome</keyword>
<protein>
    <submittedName>
        <fullName evidence="1">Uncharacterized protein</fullName>
    </submittedName>
</protein>
<evidence type="ECO:0000313" key="1">
    <source>
        <dbReference type="EMBL" id="KAJ7783937.1"/>
    </source>
</evidence>
<comment type="caution">
    <text evidence="1">The sequence shown here is derived from an EMBL/GenBank/DDBJ whole genome shotgun (WGS) entry which is preliminary data.</text>
</comment>
<organism evidence="1 2">
    <name type="scientific">Mycena maculata</name>
    <dbReference type="NCBI Taxonomy" id="230809"/>
    <lineage>
        <taxon>Eukaryota</taxon>
        <taxon>Fungi</taxon>
        <taxon>Dikarya</taxon>
        <taxon>Basidiomycota</taxon>
        <taxon>Agaricomycotina</taxon>
        <taxon>Agaricomycetes</taxon>
        <taxon>Agaricomycetidae</taxon>
        <taxon>Agaricales</taxon>
        <taxon>Marasmiineae</taxon>
        <taxon>Mycenaceae</taxon>
        <taxon>Mycena</taxon>
    </lineage>
</organism>